<evidence type="ECO:0000313" key="10">
    <source>
        <dbReference type="Proteomes" id="UP000682877"/>
    </source>
</evidence>
<keyword evidence="3" id="KW-0547">Nucleotide-binding</keyword>
<sequence>MNTVGMDFTNKELCVDKEQVTLQIWDTAGQERFHSITSGFYRDANCCVLVYDVNILESFESLDIWHAQFVEEADPITPDKFRIPFVLMGNKTDVKGRTSPVVEKEKAVQWCEKKGEIAYFETSAKEKSNVDEAFMEVARKALLYVRRTTKM</sequence>
<dbReference type="InterPro" id="IPR027417">
    <property type="entry name" value="P-loop_NTPase"/>
</dbReference>
<evidence type="ECO:0000256" key="1">
    <source>
        <dbReference type="ARBA" id="ARBA00006270"/>
    </source>
</evidence>
<dbReference type="PANTHER" id="PTHR47981">
    <property type="entry name" value="RAB FAMILY"/>
    <property type="match status" value="1"/>
</dbReference>
<evidence type="ECO:0000256" key="6">
    <source>
        <dbReference type="ARBA" id="ARBA00023288"/>
    </source>
</evidence>
<dbReference type="NCBIfam" id="TIGR00231">
    <property type="entry name" value="small_GTP"/>
    <property type="match status" value="1"/>
</dbReference>
<evidence type="ECO:0000256" key="3">
    <source>
        <dbReference type="ARBA" id="ARBA00022741"/>
    </source>
</evidence>
<dbReference type="Pfam" id="PF00071">
    <property type="entry name" value="Ras"/>
    <property type="match status" value="1"/>
</dbReference>
<dbReference type="GO" id="GO:0015031">
    <property type="term" value="P:protein transport"/>
    <property type="evidence" value="ECO:0007669"/>
    <property type="project" value="UniProtKB-KW"/>
</dbReference>
<dbReference type="GO" id="GO:0005525">
    <property type="term" value="F:GTP binding"/>
    <property type="evidence" value="ECO:0007669"/>
    <property type="project" value="UniProtKB-KW"/>
</dbReference>
<evidence type="ECO:0000256" key="5">
    <source>
        <dbReference type="ARBA" id="ARBA00023134"/>
    </source>
</evidence>
<evidence type="ECO:0000313" key="9">
    <source>
        <dbReference type="EMBL" id="CAE6205073.1"/>
    </source>
</evidence>
<keyword evidence="4" id="KW-0653">Protein transport</keyword>
<dbReference type="PANTHER" id="PTHR47981:SF36">
    <property type="entry name" value="RAS-RELATED PROTEIN RABG1-RELATED"/>
    <property type="match status" value="1"/>
</dbReference>
<dbReference type="AlphaFoldDB" id="A0A8S2AWP7"/>
<dbReference type="EMBL" id="LR999457">
    <property type="protein sequence ID" value="CAE6205073.1"/>
    <property type="molecule type" value="Genomic_DNA"/>
</dbReference>
<comment type="similarity">
    <text evidence="1">Belongs to the small GTPase superfamily. Rab family.</text>
</comment>
<dbReference type="PROSITE" id="PS51421">
    <property type="entry name" value="RAS"/>
    <property type="match status" value="1"/>
</dbReference>
<evidence type="ECO:0000256" key="4">
    <source>
        <dbReference type="ARBA" id="ARBA00022927"/>
    </source>
</evidence>
<name>A0A8S2AWP7_ARAAE</name>
<dbReference type="PROSITE" id="PS51419">
    <property type="entry name" value="RAB"/>
    <property type="match status" value="1"/>
</dbReference>
<keyword evidence="6" id="KW-0449">Lipoprotein</keyword>
<evidence type="ECO:0000256" key="7">
    <source>
        <dbReference type="ARBA" id="ARBA00023289"/>
    </source>
</evidence>
<dbReference type="PRINTS" id="PR00449">
    <property type="entry name" value="RASTRNSFRMNG"/>
</dbReference>
<dbReference type="GO" id="GO:0012505">
    <property type="term" value="C:endomembrane system"/>
    <property type="evidence" value="ECO:0007669"/>
    <property type="project" value="UniProtKB-SubCell"/>
</dbReference>
<organism evidence="9 10">
    <name type="scientific">Arabidopsis arenosa</name>
    <name type="common">Sand rock-cress</name>
    <name type="synonym">Cardaminopsis arenosa</name>
    <dbReference type="NCBI Taxonomy" id="38785"/>
    <lineage>
        <taxon>Eukaryota</taxon>
        <taxon>Viridiplantae</taxon>
        <taxon>Streptophyta</taxon>
        <taxon>Embryophyta</taxon>
        <taxon>Tracheophyta</taxon>
        <taxon>Spermatophyta</taxon>
        <taxon>Magnoliopsida</taxon>
        <taxon>eudicotyledons</taxon>
        <taxon>Gunneridae</taxon>
        <taxon>Pentapetalae</taxon>
        <taxon>rosids</taxon>
        <taxon>malvids</taxon>
        <taxon>Brassicales</taxon>
        <taxon>Brassicaceae</taxon>
        <taxon>Camelineae</taxon>
        <taxon>Arabidopsis</taxon>
    </lineage>
</organism>
<dbReference type="GO" id="GO:0005774">
    <property type="term" value="C:vacuolar membrane"/>
    <property type="evidence" value="ECO:0007669"/>
    <property type="project" value="TreeGrafter"/>
</dbReference>
<reference evidence="9" key="1">
    <citation type="submission" date="2021-01" db="EMBL/GenBank/DDBJ databases">
        <authorList>
            <person name="Bezrukov I."/>
        </authorList>
    </citation>
    <scope>NUCLEOTIDE SEQUENCE</scope>
</reference>
<keyword evidence="4" id="KW-0813">Transport</keyword>
<dbReference type="GO" id="GO:0003924">
    <property type="term" value="F:GTPase activity"/>
    <property type="evidence" value="ECO:0007669"/>
    <property type="project" value="InterPro"/>
</dbReference>
<protein>
    <submittedName>
        <fullName evidence="9">Uncharacterized protein</fullName>
    </submittedName>
</protein>
<evidence type="ECO:0000256" key="2">
    <source>
        <dbReference type="ARBA" id="ARBA00022481"/>
    </source>
</evidence>
<keyword evidence="5" id="KW-0342">GTP-binding</keyword>
<gene>
    <name evidence="9" type="ORF">AARE701A_LOCUS20092</name>
</gene>
<dbReference type="SMART" id="SM00173">
    <property type="entry name" value="RAS"/>
    <property type="match status" value="1"/>
</dbReference>
<dbReference type="FunFam" id="3.40.50.300:FF:001447">
    <property type="entry name" value="Ras-related protein Rab-1B"/>
    <property type="match status" value="1"/>
</dbReference>
<dbReference type="Gene3D" id="3.40.50.300">
    <property type="entry name" value="P-loop containing nucleotide triphosphate hydrolases"/>
    <property type="match status" value="1"/>
</dbReference>
<keyword evidence="7" id="KW-0636">Prenylation</keyword>
<evidence type="ECO:0000256" key="8">
    <source>
        <dbReference type="ARBA" id="ARBA00046278"/>
    </source>
</evidence>
<dbReference type="InterPro" id="IPR005225">
    <property type="entry name" value="Small_GTP-bd"/>
</dbReference>
<dbReference type="InterPro" id="IPR001806">
    <property type="entry name" value="Small_GTPase"/>
</dbReference>
<comment type="subcellular location">
    <subcellularLocation>
        <location evidence="8">Endomembrane system</location>
        <topology evidence="8">Lipid-anchor</topology>
        <orientation evidence="8">Cytoplasmic side</orientation>
    </subcellularLocation>
</comment>
<keyword evidence="10" id="KW-1185">Reference proteome</keyword>
<dbReference type="Proteomes" id="UP000682877">
    <property type="component" value="Chromosome 7"/>
</dbReference>
<dbReference type="SUPFAM" id="SSF52540">
    <property type="entry name" value="P-loop containing nucleoside triphosphate hydrolases"/>
    <property type="match status" value="1"/>
</dbReference>
<accession>A0A8S2AWP7</accession>
<dbReference type="SMART" id="SM00174">
    <property type="entry name" value="RHO"/>
    <property type="match status" value="1"/>
</dbReference>
<dbReference type="SMART" id="SM00175">
    <property type="entry name" value="RAB"/>
    <property type="match status" value="1"/>
</dbReference>
<proteinExistence type="inferred from homology"/>
<keyword evidence="2" id="KW-0488">Methylation</keyword>